<protein>
    <submittedName>
        <fullName evidence="2 4">Uncharacterized protein</fullName>
    </submittedName>
</protein>
<dbReference type="OrthoDB" id="6275728at2759"/>
<evidence type="ECO:0000313" key="2">
    <source>
        <dbReference type="EMBL" id="VDL62236.1"/>
    </source>
</evidence>
<dbReference type="EMBL" id="UYSG01011405">
    <property type="protein sequence ID" value="VDL62236.1"/>
    <property type="molecule type" value="Genomic_DNA"/>
</dbReference>
<feature type="region of interest" description="Disordered" evidence="1">
    <location>
        <begin position="215"/>
        <end position="255"/>
    </location>
</feature>
<reference evidence="4" key="1">
    <citation type="submission" date="2017-02" db="UniProtKB">
        <authorList>
            <consortium name="WormBaseParasite"/>
        </authorList>
    </citation>
    <scope>IDENTIFICATION</scope>
</reference>
<evidence type="ECO:0000313" key="4">
    <source>
        <dbReference type="WBParaSite" id="HDID_0000981901-mRNA-1"/>
    </source>
</evidence>
<dbReference type="Proteomes" id="UP000274504">
    <property type="component" value="Unassembled WGS sequence"/>
</dbReference>
<proteinExistence type="predicted"/>
<accession>A0A0R3SW15</accession>
<organism evidence="4">
    <name type="scientific">Hymenolepis diminuta</name>
    <name type="common">Rat tapeworm</name>
    <dbReference type="NCBI Taxonomy" id="6216"/>
    <lineage>
        <taxon>Eukaryota</taxon>
        <taxon>Metazoa</taxon>
        <taxon>Spiralia</taxon>
        <taxon>Lophotrochozoa</taxon>
        <taxon>Platyhelminthes</taxon>
        <taxon>Cestoda</taxon>
        <taxon>Eucestoda</taxon>
        <taxon>Cyclophyllidea</taxon>
        <taxon>Hymenolepididae</taxon>
        <taxon>Hymenolepis</taxon>
    </lineage>
</organism>
<evidence type="ECO:0000256" key="1">
    <source>
        <dbReference type="SAM" id="MobiDB-lite"/>
    </source>
</evidence>
<sequence>MTSLPRHRPSVEDVTATTPTTPKTFAYIIPPTSASANVANGVAGSDGDYYLIPRLPGPSTEQSAAGQPVDRCANQCVGCSGTLGRARSGAELITLPISNEALVRTEIWANDPKSDVYVTLRPYCQLDAFLQNVHFVDPGVSVESESNNLTDSPSTNCPFFQHRQHSSATDSITPPTTPSISIIDPVTGNRIFVPPLTGNTGGLIIPASNNPSSAGIIAVSPEPSVKVDAKEDTPEGTSKSTPSVNQGSSEKEVSK</sequence>
<reference evidence="2 3" key="2">
    <citation type="submission" date="2018-11" db="EMBL/GenBank/DDBJ databases">
        <authorList>
            <consortium name="Pathogen Informatics"/>
        </authorList>
    </citation>
    <scope>NUCLEOTIDE SEQUENCE [LARGE SCALE GENOMIC DNA]</scope>
</reference>
<gene>
    <name evidence="2" type="ORF">HDID_LOCUS9817</name>
</gene>
<dbReference type="WBParaSite" id="HDID_0000981901-mRNA-1">
    <property type="protein sequence ID" value="HDID_0000981901-mRNA-1"/>
    <property type="gene ID" value="HDID_0000981901"/>
</dbReference>
<evidence type="ECO:0000313" key="3">
    <source>
        <dbReference type="Proteomes" id="UP000274504"/>
    </source>
</evidence>
<name>A0A0R3SW15_HYMDI</name>
<feature type="compositionally biased region" description="Polar residues" evidence="1">
    <location>
        <begin position="235"/>
        <end position="248"/>
    </location>
</feature>
<dbReference type="AlphaFoldDB" id="A0A0R3SW15"/>